<keyword evidence="3" id="KW-1185">Reference proteome</keyword>
<dbReference type="EMBL" id="JAVREO010000011">
    <property type="protein sequence ID" value="MDT0268511.1"/>
    <property type="molecule type" value="Genomic_DNA"/>
</dbReference>
<keyword evidence="1" id="KW-0812">Transmembrane</keyword>
<evidence type="ECO:0000313" key="2">
    <source>
        <dbReference type="EMBL" id="MDT0268511.1"/>
    </source>
</evidence>
<keyword evidence="1" id="KW-1133">Transmembrane helix</keyword>
<organism evidence="2 3">
    <name type="scientific">Streptomyces chisholmiae</name>
    <dbReference type="NCBI Taxonomy" id="3075540"/>
    <lineage>
        <taxon>Bacteria</taxon>
        <taxon>Bacillati</taxon>
        <taxon>Actinomycetota</taxon>
        <taxon>Actinomycetes</taxon>
        <taxon>Kitasatosporales</taxon>
        <taxon>Streptomycetaceae</taxon>
        <taxon>Streptomyces</taxon>
    </lineage>
</organism>
<proteinExistence type="predicted"/>
<protein>
    <submittedName>
        <fullName evidence="2">Uncharacterized protein</fullName>
    </submittedName>
</protein>
<reference evidence="3" key="1">
    <citation type="submission" date="2023-07" db="EMBL/GenBank/DDBJ databases">
        <title>30 novel species of actinomycetes from the DSMZ collection.</title>
        <authorList>
            <person name="Nouioui I."/>
        </authorList>
    </citation>
    <scope>NUCLEOTIDE SEQUENCE [LARGE SCALE GENOMIC DNA]</scope>
    <source>
        <strain evidence="3">DSM 44915</strain>
    </source>
</reference>
<dbReference type="Proteomes" id="UP001183410">
    <property type="component" value="Unassembled WGS sequence"/>
</dbReference>
<comment type="caution">
    <text evidence="2">The sequence shown here is derived from an EMBL/GenBank/DDBJ whole genome shotgun (WGS) entry which is preliminary data.</text>
</comment>
<keyword evidence="1" id="KW-0472">Membrane</keyword>
<sequence length="82" mass="8506">MLDLRVRVLVQPSACLSILPVSPVPGESAVPLRWLGQVCVLVVVLVLLVLVSADGGGAVFGEWALSALLDGLLADTTRQQGS</sequence>
<dbReference type="RefSeq" id="WP_311668598.1">
    <property type="nucleotide sequence ID" value="NZ_JAVREO010000011.1"/>
</dbReference>
<feature type="transmembrane region" description="Helical" evidence="1">
    <location>
        <begin position="33"/>
        <end position="53"/>
    </location>
</feature>
<name>A0ABU2JU45_9ACTN</name>
<evidence type="ECO:0000313" key="3">
    <source>
        <dbReference type="Proteomes" id="UP001183410"/>
    </source>
</evidence>
<accession>A0ABU2JU45</accession>
<gene>
    <name evidence="2" type="ORF">RM844_19685</name>
</gene>
<evidence type="ECO:0000256" key="1">
    <source>
        <dbReference type="SAM" id="Phobius"/>
    </source>
</evidence>